<proteinExistence type="predicted"/>
<evidence type="ECO:0000313" key="2">
    <source>
        <dbReference type="EMBL" id="KAK5770791.1"/>
    </source>
</evidence>
<name>A0ABR0MC18_GOSAR</name>
<evidence type="ECO:0000313" key="3">
    <source>
        <dbReference type="Proteomes" id="UP001358586"/>
    </source>
</evidence>
<dbReference type="PANTHER" id="PTHR33116:SF86">
    <property type="entry name" value="REVERSE TRANSCRIPTASE DOMAIN-CONTAINING PROTEIN"/>
    <property type="match status" value="1"/>
</dbReference>
<dbReference type="PANTHER" id="PTHR33116">
    <property type="entry name" value="REVERSE TRANSCRIPTASE ZINC-BINDING DOMAIN-CONTAINING PROTEIN-RELATED-RELATED"/>
    <property type="match status" value="1"/>
</dbReference>
<dbReference type="EMBL" id="JARKNE010000013">
    <property type="protein sequence ID" value="KAK5770791.1"/>
    <property type="molecule type" value="Genomic_DNA"/>
</dbReference>
<reference evidence="2 3" key="1">
    <citation type="submission" date="2023-03" db="EMBL/GenBank/DDBJ databases">
        <title>WGS of Gossypium arboreum.</title>
        <authorList>
            <person name="Yu D."/>
        </authorList>
    </citation>
    <scope>NUCLEOTIDE SEQUENCE [LARGE SCALE GENOMIC DNA]</scope>
    <source>
        <tissue evidence="2">Leaf</tissue>
    </source>
</reference>
<sequence length="546" mass="62735">MEMDKEKRYWEQRARANWLKMRDRNTSFFHKYAFQRWRINRIRGLQRDDSSFAMDSREVVNIARGYFSDLFMTRGIGNLENILFGVHSYISEGMNRILMEPYGEEEIIEALKGMGPTKASGADGFPEIRIFGVKVCRSTPPITHLMFADDCILFGEVSNRGISMVKDILEEYESCSGQCVNFEKSVAFFSSNVNDQNKDMVFQTLNIRCSTNREKYLGLPNMVGQKKKLAFQNLKDRLKQKINSLSLRHISQGGKEVADLINASTRKWNSELIYNTFSEQTGSFVSLCICISMKTITFGEMNQLENTRRLIGSATCHWCQHKAETREHLFQECPTVKETWENLSISWPTPVVNTDFRDWLANIFYSRSTAICRTIVYTQWAIWTSKNRFIHEGEVKTGAQIAVFVKNFMQELDGLKVSLPEKRIYSVRWVAPEGTRLKINFDSAFSKYRRESRSGRSGGGSPSTITRTSPWVEGSGNGGRFSVGDSELNKVAHVIASEGLIKRETTYLEKQVPFGAVDAFAEDWRWTESRGELRAWKVGDEARNYF</sequence>
<dbReference type="Proteomes" id="UP001358586">
    <property type="component" value="Chromosome 13"/>
</dbReference>
<keyword evidence="3" id="KW-1185">Reference proteome</keyword>
<evidence type="ECO:0000256" key="1">
    <source>
        <dbReference type="SAM" id="MobiDB-lite"/>
    </source>
</evidence>
<accession>A0ABR0MC18</accession>
<gene>
    <name evidence="2" type="ORF">PVK06_046945</name>
</gene>
<organism evidence="2 3">
    <name type="scientific">Gossypium arboreum</name>
    <name type="common">Tree cotton</name>
    <name type="synonym">Gossypium nanking</name>
    <dbReference type="NCBI Taxonomy" id="29729"/>
    <lineage>
        <taxon>Eukaryota</taxon>
        <taxon>Viridiplantae</taxon>
        <taxon>Streptophyta</taxon>
        <taxon>Embryophyta</taxon>
        <taxon>Tracheophyta</taxon>
        <taxon>Spermatophyta</taxon>
        <taxon>Magnoliopsida</taxon>
        <taxon>eudicotyledons</taxon>
        <taxon>Gunneridae</taxon>
        <taxon>Pentapetalae</taxon>
        <taxon>rosids</taxon>
        <taxon>malvids</taxon>
        <taxon>Malvales</taxon>
        <taxon>Malvaceae</taxon>
        <taxon>Malvoideae</taxon>
        <taxon>Gossypium</taxon>
    </lineage>
</organism>
<evidence type="ECO:0008006" key="4">
    <source>
        <dbReference type="Google" id="ProtNLM"/>
    </source>
</evidence>
<protein>
    <recommendedName>
        <fullName evidence="4">Reverse transcriptase</fullName>
    </recommendedName>
</protein>
<comment type="caution">
    <text evidence="2">The sequence shown here is derived from an EMBL/GenBank/DDBJ whole genome shotgun (WGS) entry which is preliminary data.</text>
</comment>
<feature type="region of interest" description="Disordered" evidence="1">
    <location>
        <begin position="451"/>
        <end position="477"/>
    </location>
</feature>